<evidence type="ECO:0000256" key="2">
    <source>
        <dbReference type="ARBA" id="ARBA00022692"/>
    </source>
</evidence>
<dbReference type="EMBL" id="KB445798">
    <property type="protein sequence ID" value="EMD36300.1"/>
    <property type="molecule type" value="Genomic_DNA"/>
</dbReference>
<evidence type="ECO:0000256" key="1">
    <source>
        <dbReference type="ARBA" id="ARBA00004141"/>
    </source>
</evidence>
<keyword evidence="7" id="KW-1185">Reference proteome</keyword>
<dbReference type="InterPro" id="IPR000537">
    <property type="entry name" value="UbiA_prenyltransferase"/>
</dbReference>
<comment type="subcellular location">
    <subcellularLocation>
        <location evidence="1">Membrane</location>
        <topology evidence="1">Multi-pass membrane protein</topology>
    </subcellularLocation>
</comment>
<evidence type="ECO:0000256" key="5">
    <source>
        <dbReference type="SAM" id="Phobius"/>
    </source>
</evidence>
<accession>M2QW20</accession>
<dbReference type="GO" id="GO:0016765">
    <property type="term" value="F:transferase activity, transferring alkyl or aryl (other than methyl) groups"/>
    <property type="evidence" value="ECO:0007669"/>
    <property type="project" value="InterPro"/>
</dbReference>
<evidence type="ECO:0000256" key="3">
    <source>
        <dbReference type="ARBA" id="ARBA00022989"/>
    </source>
</evidence>
<dbReference type="PANTHER" id="PTHR42723">
    <property type="entry name" value="CHLOROPHYLL SYNTHASE"/>
    <property type="match status" value="1"/>
</dbReference>
<protein>
    <recommendedName>
        <fullName evidence="8">UbiA prenyltransferase family</fullName>
    </recommendedName>
</protein>
<feature type="transmembrane region" description="Helical" evidence="5">
    <location>
        <begin position="181"/>
        <end position="200"/>
    </location>
</feature>
<reference evidence="6 7" key="1">
    <citation type="journal article" date="2012" name="Proc. Natl. Acad. Sci. U.S.A.">
        <title>Comparative genomics of Ceriporiopsis subvermispora and Phanerochaete chrysosporium provide insight into selective ligninolysis.</title>
        <authorList>
            <person name="Fernandez-Fueyo E."/>
            <person name="Ruiz-Duenas F.J."/>
            <person name="Ferreira P."/>
            <person name="Floudas D."/>
            <person name="Hibbett D.S."/>
            <person name="Canessa P."/>
            <person name="Larrondo L.F."/>
            <person name="James T.Y."/>
            <person name="Seelenfreund D."/>
            <person name="Lobos S."/>
            <person name="Polanco R."/>
            <person name="Tello M."/>
            <person name="Honda Y."/>
            <person name="Watanabe T."/>
            <person name="Watanabe T."/>
            <person name="Ryu J.S."/>
            <person name="Kubicek C.P."/>
            <person name="Schmoll M."/>
            <person name="Gaskell J."/>
            <person name="Hammel K.E."/>
            <person name="St John F.J."/>
            <person name="Vanden Wymelenberg A."/>
            <person name="Sabat G."/>
            <person name="Splinter BonDurant S."/>
            <person name="Syed K."/>
            <person name="Yadav J.S."/>
            <person name="Doddapaneni H."/>
            <person name="Subramanian V."/>
            <person name="Lavin J.L."/>
            <person name="Oguiza J.A."/>
            <person name="Perez G."/>
            <person name="Pisabarro A.G."/>
            <person name="Ramirez L."/>
            <person name="Santoyo F."/>
            <person name="Master E."/>
            <person name="Coutinho P.M."/>
            <person name="Henrissat B."/>
            <person name="Lombard V."/>
            <person name="Magnuson J.K."/>
            <person name="Kuees U."/>
            <person name="Hori C."/>
            <person name="Igarashi K."/>
            <person name="Samejima M."/>
            <person name="Held B.W."/>
            <person name="Barry K.W."/>
            <person name="LaButti K.M."/>
            <person name="Lapidus A."/>
            <person name="Lindquist E.A."/>
            <person name="Lucas S.M."/>
            <person name="Riley R."/>
            <person name="Salamov A.A."/>
            <person name="Hoffmeister D."/>
            <person name="Schwenk D."/>
            <person name="Hadar Y."/>
            <person name="Yarden O."/>
            <person name="de Vries R.P."/>
            <person name="Wiebenga A."/>
            <person name="Stenlid J."/>
            <person name="Eastwood D."/>
            <person name="Grigoriev I.V."/>
            <person name="Berka R.M."/>
            <person name="Blanchette R.A."/>
            <person name="Kersten P."/>
            <person name="Martinez A.T."/>
            <person name="Vicuna R."/>
            <person name="Cullen D."/>
        </authorList>
    </citation>
    <scope>NUCLEOTIDE SEQUENCE [LARGE SCALE GENOMIC DNA]</scope>
    <source>
        <strain evidence="6 7">B</strain>
    </source>
</reference>
<dbReference type="CDD" id="cd13965">
    <property type="entry name" value="PT_UbiA_3"/>
    <property type="match status" value="1"/>
</dbReference>
<organism evidence="6 7">
    <name type="scientific">Ceriporiopsis subvermispora (strain B)</name>
    <name type="common">White-rot fungus</name>
    <name type="synonym">Gelatoporia subvermispora</name>
    <dbReference type="NCBI Taxonomy" id="914234"/>
    <lineage>
        <taxon>Eukaryota</taxon>
        <taxon>Fungi</taxon>
        <taxon>Dikarya</taxon>
        <taxon>Basidiomycota</taxon>
        <taxon>Agaricomycotina</taxon>
        <taxon>Agaricomycetes</taxon>
        <taxon>Polyporales</taxon>
        <taxon>Gelatoporiaceae</taxon>
        <taxon>Gelatoporia</taxon>
    </lineage>
</organism>
<feature type="non-terminal residue" evidence="6">
    <location>
        <position position="1"/>
    </location>
</feature>
<dbReference type="HOGENOM" id="CLU_063928_0_1_1"/>
<evidence type="ECO:0000313" key="7">
    <source>
        <dbReference type="Proteomes" id="UP000016930"/>
    </source>
</evidence>
<evidence type="ECO:0000256" key="4">
    <source>
        <dbReference type="ARBA" id="ARBA00023136"/>
    </source>
</evidence>
<keyword evidence="4 5" id="KW-0472">Membrane</keyword>
<sequence length="215" mass="24552">WIWLHVLQFDVSNQTLKPEEDEHNKCDRPLPSRRITLEAAYVLRWTLVPICWLWSAMYSVRTLYSSIALVALTILYNECGAHAAHWVLRNCVNAAGFAAFEFGATLVASNTAILATCVSAGIFATTIQTQDFKDVHGDRMIGRRTLPIIHPSIARHTVLVGLCMWSLILAFIWGLEMNAQLVFHGLSMFVSYRFFMYRTLAEDQISFYWYNVSPI</sequence>
<dbReference type="Proteomes" id="UP000016930">
    <property type="component" value="Unassembled WGS sequence"/>
</dbReference>
<name>M2QW20_CERS8</name>
<dbReference type="Gene3D" id="1.10.357.140">
    <property type="entry name" value="UbiA prenyltransferase"/>
    <property type="match status" value="1"/>
</dbReference>
<keyword evidence="2 5" id="KW-0812">Transmembrane</keyword>
<gene>
    <name evidence="6" type="ORF">CERSUDRAFT_52075</name>
</gene>
<proteinExistence type="predicted"/>
<evidence type="ECO:0000313" key="6">
    <source>
        <dbReference type="EMBL" id="EMD36300.1"/>
    </source>
</evidence>
<feature type="transmembrane region" description="Helical" evidence="5">
    <location>
        <begin position="153"/>
        <end position="175"/>
    </location>
</feature>
<keyword evidence="3 5" id="KW-1133">Transmembrane helix</keyword>
<dbReference type="PANTHER" id="PTHR42723:SF1">
    <property type="entry name" value="CHLOROPHYLL SYNTHASE, CHLOROPLASTIC"/>
    <property type="match status" value="1"/>
</dbReference>
<dbReference type="InterPro" id="IPR044878">
    <property type="entry name" value="UbiA_sf"/>
</dbReference>
<evidence type="ECO:0008006" key="8">
    <source>
        <dbReference type="Google" id="ProtNLM"/>
    </source>
</evidence>
<dbReference type="InterPro" id="IPR050475">
    <property type="entry name" value="Prenyltransferase_related"/>
</dbReference>
<dbReference type="AlphaFoldDB" id="M2QW20"/>
<dbReference type="Pfam" id="PF01040">
    <property type="entry name" value="UbiA"/>
    <property type="match status" value="1"/>
</dbReference>
<dbReference type="OrthoDB" id="434972at2759"/>
<feature type="transmembrane region" description="Helical" evidence="5">
    <location>
        <begin position="39"/>
        <end position="60"/>
    </location>
</feature>
<dbReference type="STRING" id="914234.M2QW20"/>
<dbReference type="GO" id="GO:0016020">
    <property type="term" value="C:membrane"/>
    <property type="evidence" value="ECO:0007669"/>
    <property type="project" value="UniProtKB-SubCell"/>
</dbReference>